<dbReference type="EMBL" id="WMKA01000045">
    <property type="protein sequence ID" value="MTG90355.1"/>
    <property type="molecule type" value="Genomic_DNA"/>
</dbReference>
<evidence type="ECO:0000313" key="1">
    <source>
        <dbReference type="EMBL" id="MTG90355.1"/>
    </source>
</evidence>
<dbReference type="RefSeq" id="WP_115943083.1">
    <property type="nucleotide sequence ID" value="NZ_JAAFAN010000051.1"/>
</dbReference>
<comment type="caution">
    <text evidence="1">The sequence shown here is derived from an EMBL/GenBank/DDBJ whole genome shotgun (WGS) entry which is preliminary data.</text>
</comment>
<reference evidence="1 3" key="1">
    <citation type="submission" date="2019-11" db="EMBL/GenBank/DDBJ databases">
        <title>Cellulosimicrobium composti sp. nov. isolated from a compost.</title>
        <authorList>
            <person name="Yang Y."/>
        </authorList>
    </citation>
    <scope>NUCLEOTIDE SEQUENCE [LARGE SCALE GENOMIC DNA]</scope>
    <source>
        <strain evidence="1 3">BIT-GX5</strain>
    </source>
</reference>
<dbReference type="EMBL" id="JAAFAN010000051">
    <property type="protein sequence ID" value="NDO90616.1"/>
    <property type="molecule type" value="Genomic_DNA"/>
</dbReference>
<accession>A0A6N7ZLG6</accession>
<keyword evidence="4" id="KW-1185">Reference proteome</keyword>
<organism evidence="1 3">
    <name type="scientific">Cellulosimicrobium composti</name>
    <dbReference type="NCBI Taxonomy" id="2672572"/>
    <lineage>
        <taxon>Bacteria</taxon>
        <taxon>Bacillati</taxon>
        <taxon>Actinomycetota</taxon>
        <taxon>Actinomycetes</taxon>
        <taxon>Micrococcales</taxon>
        <taxon>Promicromonosporaceae</taxon>
        <taxon>Cellulosimicrobium</taxon>
    </lineage>
</organism>
<proteinExistence type="predicted"/>
<dbReference type="Proteomes" id="UP000471672">
    <property type="component" value="Unassembled WGS sequence"/>
</dbReference>
<name>A0A6N7ZLG6_9MICO</name>
<evidence type="ECO:0000313" key="2">
    <source>
        <dbReference type="EMBL" id="NDO90616.1"/>
    </source>
</evidence>
<evidence type="ECO:0000313" key="4">
    <source>
        <dbReference type="Proteomes" id="UP000471672"/>
    </source>
</evidence>
<protein>
    <recommendedName>
        <fullName evidence="5">Glycosyltransferase family 2 protein</fullName>
    </recommendedName>
</protein>
<reference evidence="2 4" key="3">
    <citation type="journal article" date="2021" name="Arch. Microbiol.">
        <title>Cellulosimicrobium fucosivorans sp. nov., isolated from San Elijo Lagoon, contains a fucose metabolic pathway linked to carotenoid production.</title>
        <authorList>
            <person name="Aviles F.A."/>
            <person name="Kyndt J.A."/>
        </authorList>
    </citation>
    <scope>NUCLEOTIDE SEQUENCE [LARGE SCALE GENOMIC DNA]</scope>
    <source>
        <strain evidence="2 4">SE3</strain>
    </source>
</reference>
<reference evidence="2" key="2">
    <citation type="submission" date="2020-01" db="EMBL/GenBank/DDBJ databases">
        <authorList>
            <person name="Aviles F."/>
            <person name="Meyer T.E."/>
            <person name="Kyndt J.A."/>
        </authorList>
    </citation>
    <scope>NUCLEOTIDE SEQUENCE</scope>
    <source>
        <strain evidence="2">SE3</strain>
    </source>
</reference>
<gene>
    <name evidence="1" type="ORF">GJV82_15625</name>
    <name evidence="2" type="ORF">GYH36_14290</name>
</gene>
<sequence length="280" mass="31403">MRLAAYVLLADPSFLAASLRAYYDRVDRIVLSYDETSTSWTGTPLPVDECLAIVKELDTDDKCVHAPGRFARLDEHPLDNDTFQRQTALDEASRDADWVLQLDTDEVMLSPDAFVGSLGRAEAAGASGLDFPSRWLYSRVAPGRYLEASSRLGRPAASYPGPLAVRAGTRLVHARQADVPLYRVDLGPWNTDPARPRDAIVHEVVDPGAAVLHFSWVRRPEAMRQKFGWSGHTAHYSRPGVYESWVERTRHPRRTALTSPFRRRDWFRLVTVPEPPGGEP</sequence>
<evidence type="ECO:0008006" key="5">
    <source>
        <dbReference type="Google" id="ProtNLM"/>
    </source>
</evidence>
<dbReference type="AlphaFoldDB" id="A0A6N7ZLG6"/>
<dbReference type="Proteomes" id="UP000440668">
    <property type="component" value="Unassembled WGS sequence"/>
</dbReference>
<evidence type="ECO:0000313" key="3">
    <source>
        <dbReference type="Proteomes" id="UP000440668"/>
    </source>
</evidence>